<evidence type="ECO:0000313" key="12">
    <source>
        <dbReference type="Proteomes" id="UP001295684"/>
    </source>
</evidence>
<accession>A0AAD1XAA1</accession>
<protein>
    <recommendedName>
        <fullName evidence="10">Dynein axonemal assembly factor 11-like CS domain-containing protein</fullName>
    </recommendedName>
</protein>
<evidence type="ECO:0000256" key="6">
    <source>
        <dbReference type="ARBA" id="ARBA00023069"/>
    </source>
</evidence>
<evidence type="ECO:0000256" key="3">
    <source>
        <dbReference type="ARBA" id="ARBA00022490"/>
    </source>
</evidence>
<dbReference type="PANTHER" id="PTHR45973">
    <property type="entry name" value="PROTEIN PHOSPHATASE 1 REGULATORY SUBUNIT SDS22-RELATED"/>
    <property type="match status" value="1"/>
</dbReference>
<evidence type="ECO:0000256" key="7">
    <source>
        <dbReference type="ARBA" id="ARBA00023273"/>
    </source>
</evidence>
<dbReference type="FunFam" id="3.80.10.10:FF:000052">
    <property type="entry name" value="Leucine rich repeat containing 6"/>
    <property type="match status" value="1"/>
</dbReference>
<dbReference type="SMART" id="SM00365">
    <property type="entry name" value="LRR_SD22"/>
    <property type="match status" value="3"/>
</dbReference>
<evidence type="ECO:0000313" key="11">
    <source>
        <dbReference type="EMBL" id="CAI2368919.1"/>
    </source>
</evidence>
<name>A0AAD1XAA1_EUPCR</name>
<keyword evidence="3" id="KW-0963">Cytoplasm</keyword>
<organism evidence="11 12">
    <name type="scientific">Euplotes crassus</name>
    <dbReference type="NCBI Taxonomy" id="5936"/>
    <lineage>
        <taxon>Eukaryota</taxon>
        <taxon>Sar</taxon>
        <taxon>Alveolata</taxon>
        <taxon>Ciliophora</taxon>
        <taxon>Intramacronucleata</taxon>
        <taxon>Spirotrichea</taxon>
        <taxon>Hypotrichia</taxon>
        <taxon>Euplotida</taxon>
        <taxon>Euplotidae</taxon>
        <taxon>Moneuplotes</taxon>
    </lineage>
</organism>
<dbReference type="AlphaFoldDB" id="A0AAD1XAA1"/>
<dbReference type="GO" id="GO:0005737">
    <property type="term" value="C:cytoplasm"/>
    <property type="evidence" value="ECO:0007669"/>
    <property type="project" value="UniProtKB-SubCell"/>
</dbReference>
<evidence type="ECO:0000256" key="2">
    <source>
        <dbReference type="ARBA" id="ARBA00004496"/>
    </source>
</evidence>
<keyword evidence="5" id="KW-0677">Repeat</keyword>
<reference evidence="11" key="1">
    <citation type="submission" date="2023-07" db="EMBL/GenBank/DDBJ databases">
        <authorList>
            <consortium name="AG Swart"/>
            <person name="Singh M."/>
            <person name="Singh A."/>
            <person name="Seah K."/>
            <person name="Emmerich C."/>
        </authorList>
    </citation>
    <scope>NUCLEOTIDE SEQUENCE</scope>
    <source>
        <strain evidence="11">DP1</strain>
    </source>
</reference>
<evidence type="ECO:0000256" key="4">
    <source>
        <dbReference type="ARBA" id="ARBA00022614"/>
    </source>
</evidence>
<feature type="compositionally biased region" description="Acidic residues" evidence="9">
    <location>
        <begin position="395"/>
        <end position="410"/>
    </location>
</feature>
<dbReference type="InterPro" id="IPR050576">
    <property type="entry name" value="Cilia_flagella_integrity"/>
</dbReference>
<proteinExistence type="inferred from homology"/>
<dbReference type="PANTHER" id="PTHR45973:SF35">
    <property type="entry name" value="LEUCINE-RICH REPEAT-CONTAINING PROTEIN 43"/>
    <property type="match status" value="1"/>
</dbReference>
<dbReference type="PROSITE" id="PS51450">
    <property type="entry name" value="LRR"/>
    <property type="match status" value="2"/>
</dbReference>
<dbReference type="Pfam" id="PF23602">
    <property type="entry name" value="CS_DNAAF11_C"/>
    <property type="match status" value="1"/>
</dbReference>
<evidence type="ECO:0000256" key="8">
    <source>
        <dbReference type="ARBA" id="ARBA00049982"/>
    </source>
</evidence>
<dbReference type="EMBL" id="CAMPGE010010064">
    <property type="protein sequence ID" value="CAI2368919.1"/>
    <property type="molecule type" value="Genomic_DNA"/>
</dbReference>
<dbReference type="InterPro" id="IPR032675">
    <property type="entry name" value="LRR_dom_sf"/>
</dbReference>
<gene>
    <name evidence="11" type="ORF">ECRASSUSDP1_LOCUS10215</name>
</gene>
<dbReference type="InterPro" id="IPR056496">
    <property type="entry name" value="CS_DNAAF11_C"/>
</dbReference>
<dbReference type="SUPFAM" id="SSF52058">
    <property type="entry name" value="L domain-like"/>
    <property type="match status" value="1"/>
</dbReference>
<keyword evidence="6" id="KW-0969">Cilium</keyword>
<dbReference type="InterPro" id="IPR001611">
    <property type="entry name" value="Leu-rich_rpt"/>
</dbReference>
<dbReference type="Gene3D" id="3.80.10.10">
    <property type="entry name" value="Ribonuclease Inhibitor"/>
    <property type="match status" value="1"/>
</dbReference>
<sequence>MAEVTVIDEEFLRKRAEHNEGMLSTLEEITLHQLNITRIENIDKFCRHLKILYLQNNLIPKIENLHKLKELEYLNLAVNNVTKIEGLSTCESLYKLDLTLNFIDLDVFKESIEHLSLCDNIKEFTLTGNPCTDWKDYKDYVIAKIPQLRRIDSTDITRSMQILAEQRLEELEEILAKKAEAVRYKKETEPVDLNAFNPESRMKDYQDDLEQKRQAELNKPKNPFEVSEEFLHKRDGPPSVYNEDGEIRQCNEGRYDFKITEDEDNDRVLVELFIPKYLTTDLLDVDVNPLYVRFDVKGKITQFRLPEEIEVEKSKVERSKTTGGLLVICPTVYKRPRNTKEAKERREEYKKRRMLEEMQEEMKEKFDSKEEAKKPEPKPKELEQLPEPYDKKEEEPYEPDFDLDELPDLE</sequence>
<evidence type="ECO:0000259" key="10">
    <source>
        <dbReference type="Pfam" id="PF23602"/>
    </source>
</evidence>
<feature type="domain" description="Dynein axonemal assembly factor 11-like CS" evidence="10">
    <location>
        <begin position="225"/>
        <end position="329"/>
    </location>
</feature>
<comment type="caution">
    <text evidence="11">The sequence shown here is derived from an EMBL/GenBank/DDBJ whole genome shotgun (WGS) entry which is preliminary data.</text>
</comment>
<keyword evidence="12" id="KW-1185">Reference proteome</keyword>
<comment type="subcellular location">
    <subcellularLocation>
        <location evidence="1">Cell projection</location>
        <location evidence="1">Cilium</location>
    </subcellularLocation>
    <subcellularLocation>
        <location evidence="2">Cytoplasm</location>
    </subcellularLocation>
</comment>
<dbReference type="GO" id="GO:0005929">
    <property type="term" value="C:cilium"/>
    <property type="evidence" value="ECO:0007669"/>
    <property type="project" value="UniProtKB-SubCell"/>
</dbReference>
<evidence type="ECO:0000256" key="1">
    <source>
        <dbReference type="ARBA" id="ARBA00004138"/>
    </source>
</evidence>
<dbReference type="Pfam" id="PF14580">
    <property type="entry name" value="LRR_9"/>
    <property type="match status" value="1"/>
</dbReference>
<feature type="region of interest" description="Disordered" evidence="9">
    <location>
        <begin position="338"/>
        <end position="410"/>
    </location>
</feature>
<keyword evidence="7" id="KW-0966">Cell projection</keyword>
<dbReference type="Proteomes" id="UP001295684">
    <property type="component" value="Unassembled WGS sequence"/>
</dbReference>
<keyword evidence="4" id="KW-0433">Leucine-rich repeat</keyword>
<feature type="compositionally biased region" description="Basic and acidic residues" evidence="9">
    <location>
        <begin position="338"/>
        <end position="394"/>
    </location>
</feature>
<evidence type="ECO:0000256" key="9">
    <source>
        <dbReference type="SAM" id="MobiDB-lite"/>
    </source>
</evidence>
<evidence type="ECO:0000256" key="5">
    <source>
        <dbReference type="ARBA" id="ARBA00022737"/>
    </source>
</evidence>
<comment type="similarity">
    <text evidence="8">Belongs to the tilB family.</text>
</comment>